<gene>
    <name evidence="1" type="ORF">PsorP6_015945</name>
</gene>
<accession>A0ACC0WMX8</accession>
<comment type="caution">
    <text evidence="1">The sequence shown here is derived from an EMBL/GenBank/DDBJ whole genome shotgun (WGS) entry which is preliminary data.</text>
</comment>
<dbReference type="Proteomes" id="UP001163321">
    <property type="component" value="Chromosome 10"/>
</dbReference>
<dbReference type="EMBL" id="CM047589">
    <property type="protein sequence ID" value="KAI9920228.1"/>
    <property type="molecule type" value="Genomic_DNA"/>
</dbReference>
<reference evidence="1 2" key="1">
    <citation type="journal article" date="2022" name="bioRxiv">
        <title>The genome of the oomycete Peronosclerospora sorghi, a cosmopolitan pathogen of maize and sorghum, is inflated with dispersed pseudogenes.</title>
        <authorList>
            <person name="Fletcher K."/>
            <person name="Martin F."/>
            <person name="Isakeit T."/>
            <person name="Cavanaugh K."/>
            <person name="Magill C."/>
            <person name="Michelmore R."/>
        </authorList>
    </citation>
    <scope>NUCLEOTIDE SEQUENCE [LARGE SCALE GENOMIC DNA]</scope>
    <source>
        <strain evidence="1">P6</strain>
    </source>
</reference>
<name>A0ACC0WMX8_9STRA</name>
<sequence length="627" mass="70952">MALPQLQATCHALRREVTACYEQRSRRSEATSTTSLCPRARRWRLVRLLRALKAHVRTTFVAAEAKRARVQAQKDVAEAHQLQLQNLLYEKEHLVRAIRRCRAFRMHALEQLSVQGATIPVVQAHDGVDPRTHAAHLALLTHELDARKQLEMQLAQLKEHKRTVNAQLRAKRAFGRTLPAHVAQIEAATTDLQAYMGSCVTHARARHDAAAAALAPPLYALFCELDAYQAAAAAYETKQDALDVRLVDATGLDATQTVRKRTFPAALTTTPERSASRERESGEIVAVGHEPVRTNERMLPSSSCELWHVHPRALELSLTVAHDDDDVATLVVHFQYFAVAQLVTAHVASAPHLDARLVRVFLYDLFPNDAGTTFPRRDVLYALEDSETHADVTVPDATPCRPYYWANWITGVVHTPRHEAVAPSVRHVMTQLVARFASHLVLTQHLDALRKCKVDVHAHARALFPDIVRTQLVYWHDVAYEDDRTTIEQHFGRTKTSAASVYFRATWAPPSGTHVRTLVEVSSEYPVRAPRFRFEPRSPGRKNRGMDDEPVRLFEDELKQVETEVNAHYNELIPKGTEDWLLLHQVRKLQQCLDVLGRTEDDEQTGRRTRRGKDRRLALVGSEAQHR</sequence>
<evidence type="ECO:0000313" key="2">
    <source>
        <dbReference type="Proteomes" id="UP001163321"/>
    </source>
</evidence>
<keyword evidence="2" id="KW-1185">Reference proteome</keyword>
<protein>
    <submittedName>
        <fullName evidence="1">Uncharacterized protein</fullName>
    </submittedName>
</protein>
<proteinExistence type="predicted"/>
<organism evidence="1 2">
    <name type="scientific">Peronosclerospora sorghi</name>
    <dbReference type="NCBI Taxonomy" id="230839"/>
    <lineage>
        <taxon>Eukaryota</taxon>
        <taxon>Sar</taxon>
        <taxon>Stramenopiles</taxon>
        <taxon>Oomycota</taxon>
        <taxon>Peronosporomycetes</taxon>
        <taxon>Peronosporales</taxon>
        <taxon>Peronosporaceae</taxon>
        <taxon>Peronosclerospora</taxon>
    </lineage>
</organism>
<evidence type="ECO:0000313" key="1">
    <source>
        <dbReference type="EMBL" id="KAI9920228.1"/>
    </source>
</evidence>